<evidence type="ECO:0000313" key="1">
    <source>
        <dbReference type="EMBL" id="MBG0564457.1"/>
    </source>
</evidence>
<reference evidence="1" key="1">
    <citation type="submission" date="2020-11" db="EMBL/GenBank/DDBJ databases">
        <title>Isolation and identification of active actinomycetes.</title>
        <authorList>
            <person name="Sun X."/>
        </authorList>
    </citation>
    <scope>NUCLEOTIDE SEQUENCE</scope>
    <source>
        <strain evidence="1">NEAU-A11</strain>
    </source>
</reference>
<dbReference type="AlphaFoldDB" id="A0A931CBP5"/>
<organism evidence="1 2">
    <name type="scientific">Actinoplanes aureus</name>
    <dbReference type="NCBI Taxonomy" id="2792083"/>
    <lineage>
        <taxon>Bacteria</taxon>
        <taxon>Bacillati</taxon>
        <taxon>Actinomycetota</taxon>
        <taxon>Actinomycetes</taxon>
        <taxon>Micromonosporales</taxon>
        <taxon>Micromonosporaceae</taxon>
        <taxon>Actinoplanes</taxon>
    </lineage>
</organism>
<dbReference type="InterPro" id="IPR029044">
    <property type="entry name" value="Nucleotide-diphossugar_trans"/>
</dbReference>
<dbReference type="SUPFAM" id="SSF53448">
    <property type="entry name" value="Nucleotide-diphospho-sugar transferases"/>
    <property type="match status" value="1"/>
</dbReference>
<dbReference type="RefSeq" id="WP_196416236.1">
    <property type="nucleotide sequence ID" value="NZ_JADQTO010000011.1"/>
</dbReference>
<proteinExistence type="predicted"/>
<name>A0A931CBP5_9ACTN</name>
<evidence type="ECO:0000313" key="2">
    <source>
        <dbReference type="Proteomes" id="UP000598146"/>
    </source>
</evidence>
<dbReference type="Proteomes" id="UP000598146">
    <property type="component" value="Unassembled WGS sequence"/>
</dbReference>
<accession>A0A931CBP5</accession>
<protein>
    <submittedName>
        <fullName evidence="1">Uncharacterized protein</fullName>
    </submittedName>
</protein>
<comment type="caution">
    <text evidence="1">The sequence shown here is derived from an EMBL/GenBank/DDBJ whole genome shotgun (WGS) entry which is preliminary data.</text>
</comment>
<gene>
    <name evidence="1" type="ORF">I4J89_23695</name>
</gene>
<dbReference type="EMBL" id="JADQTO010000011">
    <property type="protein sequence ID" value="MBG0564457.1"/>
    <property type="molecule type" value="Genomic_DNA"/>
</dbReference>
<keyword evidence="2" id="KW-1185">Reference proteome</keyword>
<sequence length="388" mass="43561">MSTRAGTQRSDHDRLLRRLDWSPEVRPSGRPLDAIIVPASRRANRLSAVIDLASRCETTLVILASHQCDIDEVAALIAKRPGKARAVLAEVPLQTDHEALRLVTSAEDIRALSGDRSSNLSLKRNIGLLLARYRGWQKIMFLDDDIIRITPEQVARVAHHLDSNRFAGFKTVDFPDNSVVCHANRLVDRPQGIFVSGAALGVNTAGHRPLEVFPDIYNEDWFAFAGEAETNGVAHVGDVGQLSFNPFKDSGRATFEEFGDLIAEGLYTLFTDGGGLHRATTDFWRQFIDERWALISEIRRKLDENATHEAVQAAKSLQAAQCQLEITNADDCVRFLDVWQEDQRRFGKASRLAFGRDYDYREAFDALGLYRWQEARFGIERLPVSAGW</sequence>